<comment type="function">
    <text evidence="1">Molecular chaperone; assists the folding of proteins upon ATP hydrolysis.</text>
</comment>
<dbReference type="PANTHER" id="PTHR11353">
    <property type="entry name" value="CHAPERONIN"/>
    <property type="match status" value="1"/>
</dbReference>
<dbReference type="SUPFAM" id="SSF48592">
    <property type="entry name" value="GroEL equatorial domain-like"/>
    <property type="match status" value="1"/>
</dbReference>
<comment type="subunit">
    <text evidence="3">Component of the T-complex protein 1 (TCP1) complex.</text>
</comment>
<dbReference type="PROSITE" id="PS00995">
    <property type="entry name" value="TCP1_3"/>
    <property type="match status" value="1"/>
</dbReference>
<organism evidence="8 9">
    <name type="scientific">Hepatospora eriocheir</name>
    <dbReference type="NCBI Taxonomy" id="1081669"/>
    <lineage>
        <taxon>Eukaryota</taxon>
        <taxon>Fungi</taxon>
        <taxon>Fungi incertae sedis</taxon>
        <taxon>Microsporidia</taxon>
        <taxon>Hepatosporidae</taxon>
        <taxon>Hepatospora</taxon>
    </lineage>
</organism>
<dbReference type="GO" id="GO:0051082">
    <property type="term" value="F:unfolded protein binding"/>
    <property type="evidence" value="ECO:0007669"/>
    <property type="project" value="InterPro"/>
</dbReference>
<accession>A0A1X0QAI3</accession>
<reference evidence="8 9" key="1">
    <citation type="journal article" date="2017" name="Environ. Microbiol.">
        <title>Decay of the glycolytic pathway and adaptation to intranuclear parasitism within Enterocytozoonidae microsporidia.</title>
        <authorList>
            <person name="Wiredu Boakye D."/>
            <person name="Jaroenlak P."/>
            <person name="Prachumwat A."/>
            <person name="Williams T.A."/>
            <person name="Bateman K.S."/>
            <person name="Itsathitphaisarn O."/>
            <person name="Sritunyalucksana K."/>
            <person name="Paszkiewicz K.H."/>
            <person name="Moore K.A."/>
            <person name="Stentiford G.D."/>
            <person name="Williams B.A."/>
        </authorList>
    </citation>
    <scope>NUCLEOTIDE SEQUENCE [LARGE SCALE GENOMIC DNA]</scope>
    <source>
        <strain evidence="8 9">GB1</strain>
    </source>
</reference>
<evidence type="ECO:0000256" key="2">
    <source>
        <dbReference type="ARBA" id="ARBA00008020"/>
    </source>
</evidence>
<dbReference type="GO" id="GO:0016887">
    <property type="term" value="F:ATP hydrolysis activity"/>
    <property type="evidence" value="ECO:0007669"/>
    <property type="project" value="InterPro"/>
</dbReference>
<dbReference type="AlphaFoldDB" id="A0A1X0QAI3"/>
<keyword evidence="6 7" id="KW-0143">Chaperone</keyword>
<comment type="caution">
    <text evidence="8">The sequence shown here is derived from an EMBL/GenBank/DDBJ whole genome shotgun (WGS) entry which is preliminary data.</text>
</comment>
<evidence type="ECO:0000256" key="3">
    <source>
        <dbReference type="ARBA" id="ARBA00011381"/>
    </source>
</evidence>
<keyword evidence="9" id="KW-1185">Reference proteome</keyword>
<dbReference type="Gene3D" id="3.50.7.10">
    <property type="entry name" value="GroEL"/>
    <property type="match status" value="1"/>
</dbReference>
<dbReference type="InterPro" id="IPR027413">
    <property type="entry name" value="GROEL-like_equatorial_sf"/>
</dbReference>
<dbReference type="Gene3D" id="3.30.260.10">
    <property type="entry name" value="TCP-1-like chaperonin intermediate domain"/>
    <property type="match status" value="1"/>
</dbReference>
<dbReference type="EMBL" id="LVKB01000067">
    <property type="protein sequence ID" value="ORD96713.1"/>
    <property type="molecule type" value="Genomic_DNA"/>
</dbReference>
<protein>
    <submittedName>
        <fullName evidence="8">TCPA</fullName>
    </submittedName>
</protein>
<dbReference type="Pfam" id="PF00118">
    <property type="entry name" value="Cpn60_TCP1"/>
    <property type="match status" value="1"/>
</dbReference>
<dbReference type="InterPro" id="IPR002194">
    <property type="entry name" value="Chaperonin_TCP-1_CS"/>
</dbReference>
<sequence>MSKSQLNVNSLLSNSTSFLGPAALEKSLESVRKVIDSIKTSFGPLGLDKMCIDASGDIFISNDGATIISNMTIDDPICKMLVNLALEQDKEVGDGTTSVVLFAYYLIEEAYNLIKNYNIHPSVIVSGYREAFNKAVEFIKNKMIVKIDGQPDIISAIVKTSISSKIIGEETEMVTSFIQNIITRNHLNDSLKVSKYLGGSIKDSSLYKGMILNCPKASPLMPSRIENCKILLCDLSIDKEKMPFSVNINARPEDIEAIRQKEIDLTKEKCQTIIDSGTNLLLCSGSIDELCVKMFIDHKVVAVKRVSKEDLEVIAKVTNSKIHTKILDKNQPTKINLYEEIEFGEYKLGYLDIDMSTILIKGPNKQICDEVDRSLNDAIQVAKAVLNHKSILPGGGCVESVLNIYLNKYASELVSKDYVAIHGYADSLKKVVKQLCANADVDSGVILSELFTRNSIGIEESMFYGLDLNSVTVQDNISHGVIEPAIYKLKALKAATEAAISIVRINEVIDFSEKK</sequence>
<dbReference type="InterPro" id="IPR002423">
    <property type="entry name" value="Cpn60/GroEL/TCP-1"/>
</dbReference>
<dbReference type="SUPFAM" id="SSF52029">
    <property type="entry name" value="GroEL apical domain-like"/>
    <property type="match status" value="1"/>
</dbReference>
<evidence type="ECO:0000256" key="7">
    <source>
        <dbReference type="RuleBase" id="RU004187"/>
    </source>
</evidence>
<dbReference type="PRINTS" id="PR00304">
    <property type="entry name" value="TCOMPLEXTCP1"/>
</dbReference>
<dbReference type="GO" id="GO:0140662">
    <property type="term" value="F:ATP-dependent protein folding chaperone"/>
    <property type="evidence" value="ECO:0007669"/>
    <property type="project" value="InterPro"/>
</dbReference>
<dbReference type="InterPro" id="IPR027410">
    <property type="entry name" value="TCP-1-like_intermed_sf"/>
</dbReference>
<keyword evidence="4 7" id="KW-0547">Nucleotide-binding</keyword>
<dbReference type="GO" id="GO:0005832">
    <property type="term" value="C:chaperonin-containing T-complex"/>
    <property type="evidence" value="ECO:0007669"/>
    <property type="project" value="UniProtKB-ARBA"/>
</dbReference>
<evidence type="ECO:0000256" key="5">
    <source>
        <dbReference type="ARBA" id="ARBA00022840"/>
    </source>
</evidence>
<name>A0A1X0QAI3_9MICR</name>
<evidence type="ECO:0000256" key="1">
    <source>
        <dbReference type="ARBA" id="ARBA00002912"/>
    </source>
</evidence>
<dbReference type="InterPro" id="IPR017998">
    <property type="entry name" value="Chaperone_TCP-1"/>
</dbReference>
<dbReference type="VEuPathDB" id="MicrosporidiaDB:HERIO_1388"/>
<evidence type="ECO:0000256" key="6">
    <source>
        <dbReference type="ARBA" id="ARBA00023186"/>
    </source>
</evidence>
<evidence type="ECO:0000313" key="9">
    <source>
        <dbReference type="Proteomes" id="UP000192356"/>
    </source>
</evidence>
<dbReference type="InterPro" id="IPR027409">
    <property type="entry name" value="GroEL-like_apical_dom_sf"/>
</dbReference>
<keyword evidence="5 7" id="KW-0067">ATP-binding</keyword>
<gene>
    <name evidence="8" type="primary">TCPA</name>
    <name evidence="8" type="ORF">HERIO_1388</name>
</gene>
<dbReference type="OrthoDB" id="10248520at2759"/>
<dbReference type="Gene3D" id="1.10.560.10">
    <property type="entry name" value="GroEL-like equatorial domain"/>
    <property type="match status" value="1"/>
</dbReference>
<comment type="similarity">
    <text evidence="2 7">Belongs to the TCP-1 chaperonin family.</text>
</comment>
<proteinExistence type="inferred from homology"/>
<dbReference type="VEuPathDB" id="MicrosporidiaDB:A0H76_2062"/>
<dbReference type="SUPFAM" id="SSF54849">
    <property type="entry name" value="GroEL-intermediate domain like"/>
    <property type="match status" value="1"/>
</dbReference>
<evidence type="ECO:0000313" key="8">
    <source>
        <dbReference type="EMBL" id="ORD96713.1"/>
    </source>
</evidence>
<evidence type="ECO:0000256" key="4">
    <source>
        <dbReference type="ARBA" id="ARBA00022741"/>
    </source>
</evidence>
<dbReference type="GO" id="GO:0005524">
    <property type="term" value="F:ATP binding"/>
    <property type="evidence" value="ECO:0007669"/>
    <property type="project" value="UniProtKB-KW"/>
</dbReference>
<dbReference type="Proteomes" id="UP000192356">
    <property type="component" value="Unassembled WGS sequence"/>
</dbReference>